<evidence type="ECO:0000313" key="2">
    <source>
        <dbReference type="Proteomes" id="UP000179797"/>
    </source>
</evidence>
<accession>A0A1S1Z4P3</accession>
<keyword evidence="2" id="KW-1185">Reference proteome</keyword>
<protein>
    <recommendedName>
        <fullName evidence="3">LemA family protein</fullName>
    </recommendedName>
</protein>
<evidence type="ECO:0008006" key="3">
    <source>
        <dbReference type="Google" id="ProtNLM"/>
    </source>
</evidence>
<dbReference type="PROSITE" id="PS51257">
    <property type="entry name" value="PROKAR_LIPOPROTEIN"/>
    <property type="match status" value="1"/>
</dbReference>
<organism evidence="1 2">
    <name type="scientific">Flammeovirga pacifica</name>
    <dbReference type="NCBI Taxonomy" id="915059"/>
    <lineage>
        <taxon>Bacteria</taxon>
        <taxon>Pseudomonadati</taxon>
        <taxon>Bacteroidota</taxon>
        <taxon>Cytophagia</taxon>
        <taxon>Cytophagales</taxon>
        <taxon>Flammeovirgaceae</taxon>
        <taxon>Flammeovirga</taxon>
    </lineage>
</organism>
<evidence type="ECO:0000313" key="1">
    <source>
        <dbReference type="EMBL" id="OHX68258.1"/>
    </source>
</evidence>
<proteinExistence type="predicted"/>
<dbReference type="AlphaFoldDB" id="A0A1S1Z4P3"/>
<dbReference type="EMBL" id="JRYR02000001">
    <property type="protein sequence ID" value="OHX68258.1"/>
    <property type="molecule type" value="Genomic_DNA"/>
</dbReference>
<dbReference type="OrthoDB" id="978599at2"/>
<comment type="caution">
    <text evidence="1">The sequence shown here is derived from an EMBL/GenBank/DDBJ whole genome shotgun (WGS) entry which is preliminary data.</text>
</comment>
<name>A0A1S1Z4P3_FLAPC</name>
<dbReference type="Proteomes" id="UP000179797">
    <property type="component" value="Unassembled WGS sequence"/>
</dbReference>
<gene>
    <name evidence="1" type="ORF">NH26_18855</name>
</gene>
<sequence>MNIKQYSIIVLLAIFTFGCDQKKQADNKEEETEYEGYRLEDDVNIKELNSNVLHQELDSLLNEALASEKLKVNFSKQIMDDLVLSGVTVTQKNRTDLETAIKAVENLCYNATSLGNNDKMVAYDKAVQNLLESIGELEKSVGGFEKYPRPSMLVESIDNAYNRDIFTRGYYNEAALRWNYLIKDYSDKVKEEMPDALLQPVPYFYGEEPI</sequence>
<dbReference type="STRING" id="915059.NH26_18855"/>
<reference evidence="1 2" key="1">
    <citation type="journal article" date="2012" name="Int. J. Syst. Evol. Microbiol.">
        <title>Flammeovirga pacifica sp. nov., isolated from deep-sea sediment.</title>
        <authorList>
            <person name="Xu H."/>
            <person name="Fu Y."/>
            <person name="Yang N."/>
            <person name="Ding Z."/>
            <person name="Lai Q."/>
            <person name="Zeng R."/>
        </authorList>
    </citation>
    <scope>NUCLEOTIDE SEQUENCE [LARGE SCALE GENOMIC DNA]</scope>
    <source>
        <strain evidence="2">DSM 24597 / LMG 26175 / WPAGA1</strain>
    </source>
</reference>
<dbReference type="RefSeq" id="WP_071397208.1">
    <property type="nucleotide sequence ID" value="NZ_JRYR02000001.1"/>
</dbReference>